<evidence type="ECO:0000313" key="2">
    <source>
        <dbReference type="EMBL" id="KAB7631386.1"/>
    </source>
</evidence>
<keyword evidence="1" id="KW-1133">Transmembrane helix</keyword>
<feature type="transmembrane region" description="Helical" evidence="1">
    <location>
        <begin position="93"/>
        <end position="114"/>
    </location>
</feature>
<dbReference type="Pfam" id="PF20460">
    <property type="entry name" value="DUF6713"/>
    <property type="match status" value="1"/>
</dbReference>
<dbReference type="AlphaFoldDB" id="A0A498CP71"/>
<gene>
    <name evidence="3" type="ORF">BCL79_1406</name>
    <name evidence="2" type="ORF">F9K92_06300</name>
</gene>
<dbReference type="InterPro" id="IPR046559">
    <property type="entry name" value="DUF6713"/>
</dbReference>
<feature type="transmembrane region" description="Helical" evidence="1">
    <location>
        <begin position="29"/>
        <end position="52"/>
    </location>
</feature>
<protein>
    <recommendedName>
        <fullName evidence="6">Transmembrane protein</fullName>
    </recommendedName>
</protein>
<keyword evidence="1" id="KW-0472">Membrane</keyword>
<accession>A0A498CP71</accession>
<feature type="transmembrane region" description="Helical" evidence="1">
    <location>
        <begin position="64"/>
        <end position="87"/>
    </location>
</feature>
<sequence length="124" mass="13678">MERRYFATLLALILHQIDAAFWREWEIFLLPGGVQGFLVFNLLAIGVVLLGYRHVLLQTSKARGFAMVCAALGIATFLIHLGFAVFGHRAFHLPLSMAVIAACLVSAVCLLRSLRTDAQGRPRA</sequence>
<dbReference type="Proteomes" id="UP000449004">
    <property type="component" value="Unassembled WGS sequence"/>
</dbReference>
<comment type="caution">
    <text evidence="3">The sequence shown here is derived from an EMBL/GenBank/DDBJ whole genome shotgun (WGS) entry which is preliminary data.</text>
</comment>
<dbReference type="EMBL" id="RCDC01000004">
    <property type="protein sequence ID" value="RLK57004.1"/>
    <property type="molecule type" value="Genomic_DNA"/>
</dbReference>
<dbReference type="OrthoDB" id="583174at2"/>
<dbReference type="RefSeq" id="WP_121039122.1">
    <property type="nucleotide sequence ID" value="NZ_RCDC01000004.1"/>
</dbReference>
<proteinExistence type="predicted"/>
<dbReference type="EMBL" id="WELC01000006">
    <property type="protein sequence ID" value="KAB7631386.1"/>
    <property type="molecule type" value="Genomic_DNA"/>
</dbReference>
<reference evidence="2 5" key="2">
    <citation type="submission" date="2019-10" db="EMBL/GenBank/DDBJ databases">
        <title>Halotolerant bacteria associated to Saharan-endemic halophytes Stipa tenacissima L. and Atriplex halimus L mitigate salt stress and promote growth of tomato plants.</title>
        <authorList>
            <person name="Dif G."/>
        </authorList>
    </citation>
    <scope>NUCLEOTIDE SEQUENCE [LARGE SCALE GENOMIC DNA]</scope>
    <source>
        <strain evidence="2 5">IS26</strain>
    </source>
</reference>
<reference evidence="3 4" key="1">
    <citation type="submission" date="2018-10" db="EMBL/GenBank/DDBJ databases">
        <title>Comparative analysis of microorganisms from saline springs in Andes Mountain Range, Colombia.</title>
        <authorList>
            <person name="Rubin E."/>
        </authorList>
    </citation>
    <scope>NUCLEOTIDE SEQUENCE [LARGE SCALE GENOMIC DNA]</scope>
    <source>
        <strain evidence="3 4">USBA GBX 843</strain>
    </source>
</reference>
<evidence type="ECO:0000313" key="3">
    <source>
        <dbReference type="EMBL" id="RLK57004.1"/>
    </source>
</evidence>
<evidence type="ECO:0000256" key="1">
    <source>
        <dbReference type="SAM" id="Phobius"/>
    </source>
</evidence>
<name>A0A498CP71_9GAMM</name>
<evidence type="ECO:0008006" key="6">
    <source>
        <dbReference type="Google" id="ProtNLM"/>
    </source>
</evidence>
<organism evidence="3 4">
    <name type="scientific">Stenotrophomonas rhizophila</name>
    <dbReference type="NCBI Taxonomy" id="216778"/>
    <lineage>
        <taxon>Bacteria</taxon>
        <taxon>Pseudomonadati</taxon>
        <taxon>Pseudomonadota</taxon>
        <taxon>Gammaproteobacteria</taxon>
        <taxon>Lysobacterales</taxon>
        <taxon>Lysobacteraceae</taxon>
        <taxon>Stenotrophomonas</taxon>
    </lineage>
</organism>
<evidence type="ECO:0000313" key="4">
    <source>
        <dbReference type="Proteomes" id="UP000274786"/>
    </source>
</evidence>
<dbReference type="Proteomes" id="UP000274786">
    <property type="component" value="Unassembled WGS sequence"/>
</dbReference>
<evidence type="ECO:0000313" key="5">
    <source>
        <dbReference type="Proteomes" id="UP000449004"/>
    </source>
</evidence>
<keyword evidence="1" id="KW-0812">Transmembrane</keyword>